<evidence type="ECO:0000313" key="1">
    <source>
        <dbReference type="EMBL" id="SHF20525.1"/>
    </source>
</evidence>
<dbReference type="Gene3D" id="3.30.420.10">
    <property type="entry name" value="Ribonuclease H-like superfamily/Ribonuclease H"/>
    <property type="match status" value="1"/>
</dbReference>
<evidence type="ECO:0000313" key="2">
    <source>
        <dbReference type="Proteomes" id="UP000325134"/>
    </source>
</evidence>
<reference evidence="1 2" key="1">
    <citation type="submission" date="2016-11" db="EMBL/GenBank/DDBJ databases">
        <authorList>
            <person name="Varghese N."/>
            <person name="Submissions S."/>
        </authorList>
    </citation>
    <scope>NUCLEOTIDE SEQUENCE [LARGE SCALE GENOMIC DNA]</scope>
    <source>
        <strain evidence="1 2">DSM 29341</strain>
    </source>
</reference>
<accession>A0A1M4ZRH4</accession>
<sequence>MDETDLDTFTLKMGEPGPKEEEFFARRRALGLGVGLDENGKLVHQKGPVFIDFVASSLSENSWPVEVGVSWLEGNRVETHSRLIQPRPDWPEEDWDIEGAKLHQVPRSDLNNAAPADAVKEWLTKTVAGRALVSDAPSFDQRWLNRLLNATGPKILDFDELARVAFSENGALNPGQLHLVYKTLARRDRLHRAGETAANLCRAWQAGSRR</sequence>
<gene>
    <name evidence="1" type="ORF">SAMN05444279_12130</name>
</gene>
<dbReference type="InterPro" id="IPR012337">
    <property type="entry name" value="RNaseH-like_sf"/>
</dbReference>
<proteinExistence type="predicted"/>
<dbReference type="OrthoDB" id="5705783at2"/>
<dbReference type="EMBL" id="FQVK01000021">
    <property type="protein sequence ID" value="SHF20525.1"/>
    <property type="molecule type" value="Genomic_DNA"/>
</dbReference>
<dbReference type="Proteomes" id="UP000325134">
    <property type="component" value="Unassembled WGS sequence"/>
</dbReference>
<dbReference type="SUPFAM" id="SSF53098">
    <property type="entry name" value="Ribonuclease H-like"/>
    <property type="match status" value="1"/>
</dbReference>
<dbReference type="GO" id="GO:0003676">
    <property type="term" value="F:nucleic acid binding"/>
    <property type="evidence" value="ECO:0007669"/>
    <property type="project" value="InterPro"/>
</dbReference>
<protein>
    <submittedName>
        <fullName evidence="1">Uncharacterized protein</fullName>
    </submittedName>
</protein>
<organism evidence="1 2">
    <name type="scientific">Ruegeria intermedia</name>
    <dbReference type="NCBI Taxonomy" id="996115"/>
    <lineage>
        <taxon>Bacteria</taxon>
        <taxon>Pseudomonadati</taxon>
        <taxon>Pseudomonadota</taxon>
        <taxon>Alphaproteobacteria</taxon>
        <taxon>Rhodobacterales</taxon>
        <taxon>Roseobacteraceae</taxon>
        <taxon>Ruegeria</taxon>
    </lineage>
</organism>
<dbReference type="InterPro" id="IPR036397">
    <property type="entry name" value="RNaseH_sf"/>
</dbReference>
<keyword evidence="2" id="KW-1185">Reference proteome</keyword>
<dbReference type="AlphaFoldDB" id="A0A1M4ZRH4"/>
<name>A0A1M4ZRH4_9RHOB</name>
<dbReference type="RefSeq" id="WP_149776709.1">
    <property type="nucleotide sequence ID" value="NZ_FQVK01000021.1"/>
</dbReference>